<dbReference type="GO" id="GO:0008926">
    <property type="term" value="F:mannitol-1-phosphate 5-dehydrogenase activity"/>
    <property type="evidence" value="ECO:0007669"/>
    <property type="project" value="TreeGrafter"/>
</dbReference>
<dbReference type="Pfam" id="PF01232">
    <property type="entry name" value="Mannitol_dh"/>
    <property type="match status" value="1"/>
</dbReference>
<keyword evidence="2" id="KW-0520">NAD</keyword>
<protein>
    <submittedName>
        <fullName evidence="5">Tagaturonate reductase</fullName>
    </submittedName>
</protein>
<proteinExistence type="predicted"/>
<dbReference type="Proteomes" id="UP000199045">
    <property type="component" value="Unassembled WGS sequence"/>
</dbReference>
<dbReference type="GO" id="GO:0005829">
    <property type="term" value="C:cytosol"/>
    <property type="evidence" value="ECO:0007669"/>
    <property type="project" value="TreeGrafter"/>
</dbReference>
<dbReference type="SUPFAM" id="SSF48179">
    <property type="entry name" value="6-phosphogluconate dehydrogenase C-terminal domain-like"/>
    <property type="match status" value="1"/>
</dbReference>
<dbReference type="STRING" id="104663.SAMN04488121_11524"/>
<evidence type="ECO:0000259" key="3">
    <source>
        <dbReference type="Pfam" id="PF01232"/>
    </source>
</evidence>
<feature type="domain" description="Mannitol dehydrogenase C-terminal" evidence="4">
    <location>
        <begin position="275"/>
        <end position="460"/>
    </location>
</feature>
<dbReference type="OrthoDB" id="9768714at2"/>
<feature type="domain" description="Mannitol dehydrogenase N-terminal" evidence="3">
    <location>
        <begin position="19"/>
        <end position="253"/>
    </location>
</feature>
<dbReference type="InterPro" id="IPR008927">
    <property type="entry name" value="6-PGluconate_DH-like_C_sf"/>
</dbReference>
<evidence type="ECO:0000256" key="2">
    <source>
        <dbReference type="ARBA" id="ARBA00023027"/>
    </source>
</evidence>
<accession>A0A1G8DLL9</accession>
<dbReference type="AlphaFoldDB" id="A0A1G8DLL9"/>
<dbReference type="InterPro" id="IPR013328">
    <property type="entry name" value="6PGD_dom2"/>
</dbReference>
<name>A0A1G8DLL9_CHIFI</name>
<dbReference type="RefSeq" id="WP_089838693.1">
    <property type="nucleotide sequence ID" value="NZ_FNBN01000015.1"/>
</dbReference>
<dbReference type="PANTHER" id="PTHR30524:SF0">
    <property type="entry name" value="ALTRONATE OXIDOREDUCTASE-RELATED"/>
    <property type="match status" value="1"/>
</dbReference>
<evidence type="ECO:0000256" key="1">
    <source>
        <dbReference type="ARBA" id="ARBA00023002"/>
    </source>
</evidence>
<dbReference type="NCBIfam" id="NF002969">
    <property type="entry name" value="PRK03643.1"/>
    <property type="match status" value="1"/>
</dbReference>
<evidence type="ECO:0000259" key="4">
    <source>
        <dbReference type="Pfam" id="PF08125"/>
    </source>
</evidence>
<reference evidence="5 6" key="1">
    <citation type="submission" date="2016-10" db="EMBL/GenBank/DDBJ databases">
        <authorList>
            <person name="de Groot N.N."/>
        </authorList>
    </citation>
    <scope>NUCLEOTIDE SEQUENCE [LARGE SCALE GENOMIC DNA]</scope>
    <source>
        <strain evidence="5 6">DSM 527</strain>
    </source>
</reference>
<gene>
    <name evidence="5" type="ORF">SAMN04488121_11524</name>
</gene>
<dbReference type="Gene3D" id="3.40.50.720">
    <property type="entry name" value="NAD(P)-binding Rossmann-like Domain"/>
    <property type="match status" value="1"/>
</dbReference>
<organism evidence="5 6">
    <name type="scientific">Chitinophaga filiformis</name>
    <name type="common">Myxococcus filiformis</name>
    <name type="synonym">Flexibacter filiformis</name>
    <dbReference type="NCBI Taxonomy" id="104663"/>
    <lineage>
        <taxon>Bacteria</taxon>
        <taxon>Pseudomonadati</taxon>
        <taxon>Bacteroidota</taxon>
        <taxon>Chitinophagia</taxon>
        <taxon>Chitinophagales</taxon>
        <taxon>Chitinophagaceae</taxon>
        <taxon>Chitinophaga</taxon>
    </lineage>
</organism>
<dbReference type="PANTHER" id="PTHR30524">
    <property type="entry name" value="MANNITOL-1-PHOSPHATE 5-DEHYDROGENASE"/>
    <property type="match status" value="1"/>
</dbReference>
<dbReference type="GO" id="GO:0019592">
    <property type="term" value="P:mannitol catabolic process"/>
    <property type="evidence" value="ECO:0007669"/>
    <property type="project" value="TreeGrafter"/>
</dbReference>
<evidence type="ECO:0000313" key="5">
    <source>
        <dbReference type="EMBL" id="SDH58310.1"/>
    </source>
</evidence>
<keyword evidence="1" id="KW-0560">Oxidoreductase</keyword>
<dbReference type="SUPFAM" id="SSF51735">
    <property type="entry name" value="NAD(P)-binding Rossmann-fold domains"/>
    <property type="match status" value="1"/>
</dbReference>
<sequence length="481" mass="53933">MQLNKQLLSGEERRDLPEKVLQFGTGVLLRGLPDYFIDKANKAGIFNGRIVVIKSTDKGNTDAYQQQDNLYTHCIQGIMQGRRVEEYIVNAAISRVLSAAAEWEEILACAASPDMEIVISNTTEVGITLSDDNVHAAPPASFPGKLLAFLLRRYQHFKGDPDKGMVIIPTELIPDNGTKLKNILLELARRNQLDETFIQWLNAANHICNSLVDRIVPGALAPAAHTAVEQQLDYEDQLMIMSEPYALWAIETDHETVRKKLSFYQTDSGVILAPDINVFRELKLRLLNGTHTLTCGLAALAGFETVKEAMEDTAMESCISALMKHEIVPAITDMTIREDAALRFAGSVLDRFRNPYIEHRWLSITMQYTSKMKMRVIPVLQHHYQRYEEVPALMALGFAAYLLFMRDGNVTDDHAAYFKEKWQRLEPAVLVQTVLKDTTLWGTDLTTLTGFAHAVTVMLGALQTEGALSLIRRVSEEITIA</sequence>
<dbReference type="InterPro" id="IPR013131">
    <property type="entry name" value="Mannitol_DH_N"/>
</dbReference>
<dbReference type="InterPro" id="IPR036291">
    <property type="entry name" value="NAD(P)-bd_dom_sf"/>
</dbReference>
<dbReference type="Gene3D" id="1.10.1040.10">
    <property type="entry name" value="N-(1-d-carboxylethyl)-l-norvaline Dehydrogenase, domain 2"/>
    <property type="match status" value="1"/>
</dbReference>
<evidence type="ECO:0000313" key="6">
    <source>
        <dbReference type="Proteomes" id="UP000199045"/>
    </source>
</evidence>
<dbReference type="InterPro" id="IPR013118">
    <property type="entry name" value="Mannitol_DH_C"/>
</dbReference>
<dbReference type="Pfam" id="PF08125">
    <property type="entry name" value="Mannitol_dh_C"/>
    <property type="match status" value="1"/>
</dbReference>
<dbReference type="EMBL" id="FNBN01000015">
    <property type="protein sequence ID" value="SDH58310.1"/>
    <property type="molecule type" value="Genomic_DNA"/>
</dbReference>